<dbReference type="InterPro" id="IPR029063">
    <property type="entry name" value="SAM-dependent_MTases_sf"/>
</dbReference>
<keyword evidence="1" id="KW-0489">Methyltransferase</keyword>
<dbReference type="AlphaFoldDB" id="A0AA40VU89"/>
<dbReference type="Proteomes" id="UP001165986">
    <property type="component" value="Unassembled WGS sequence"/>
</dbReference>
<dbReference type="GO" id="GO:0032259">
    <property type="term" value="P:methylation"/>
    <property type="evidence" value="ECO:0007669"/>
    <property type="project" value="UniProtKB-KW"/>
</dbReference>
<dbReference type="GO" id="GO:0008168">
    <property type="term" value="F:methyltransferase activity"/>
    <property type="evidence" value="ECO:0007669"/>
    <property type="project" value="UniProtKB-KW"/>
</dbReference>
<evidence type="ECO:0000313" key="1">
    <source>
        <dbReference type="EMBL" id="MBD6619947.1"/>
    </source>
</evidence>
<comment type="caution">
    <text evidence="1">The sequence shown here is derived from an EMBL/GenBank/DDBJ whole genome shotgun (WGS) entry which is preliminary data.</text>
</comment>
<dbReference type="EMBL" id="VJXY01000051">
    <property type="protein sequence ID" value="MBD6619947.1"/>
    <property type="molecule type" value="Genomic_DNA"/>
</dbReference>
<keyword evidence="2" id="KW-1185">Reference proteome</keyword>
<proteinExistence type="predicted"/>
<reference evidence="1" key="1">
    <citation type="submission" date="2019-07" db="EMBL/GenBank/DDBJ databases">
        <title>Toxilogical consequences of a new and cryptic species of cyanobacteria (Komarekiella delphini-convector) recovered from the epidermis of a bottlenose dolphin and 1500 ft. in the air.</title>
        <authorList>
            <person name="Brown A.O."/>
            <person name="Dvorak P."/>
            <person name="Villanueva C.D."/>
            <person name="Foss A.J."/>
            <person name="Garvey A.D."/>
            <person name="Gibson Q.A."/>
            <person name="Johansen J.R."/>
            <person name="Casamatta D.A."/>
        </authorList>
    </citation>
    <scope>NUCLEOTIDE SEQUENCE</scope>
    <source>
        <strain evidence="1">SJRDD-AB1</strain>
    </source>
</reference>
<sequence>MQTLKRSVKQLLGQSLVNNFRLWKQKQTHKELVGKSSKEIFTSFYEKDHWGNRESKSGPGSSEFETRQIRKILPELIRELNVNVLLDVPCGDFNWMKSIDLGCNYIGGDIVKELIENNQNKFASSQRVFFECDITKDELPNAELILCRDCFFHLSFEDIFAAIENFKTSKAKYLLTTTHPDTVENFPILTGGYRGLNMCLEPFNFPTPLKLIYERRDAGFADIDKCLGLWKLSDL</sequence>
<dbReference type="RefSeq" id="WP_191761144.1">
    <property type="nucleotide sequence ID" value="NZ_VJXY01000051.1"/>
</dbReference>
<name>A0AA40VU89_9NOST</name>
<dbReference type="SUPFAM" id="SSF53335">
    <property type="entry name" value="S-adenosyl-L-methionine-dependent methyltransferases"/>
    <property type="match status" value="1"/>
</dbReference>
<evidence type="ECO:0000313" key="2">
    <source>
        <dbReference type="Proteomes" id="UP001165986"/>
    </source>
</evidence>
<keyword evidence="1" id="KW-0808">Transferase</keyword>
<gene>
    <name evidence="1" type="ORF">FNW02_30125</name>
</gene>
<protein>
    <submittedName>
        <fullName evidence="1">Class I SAM-dependent methyltransferase</fullName>
    </submittedName>
</protein>
<dbReference type="Gene3D" id="3.40.50.150">
    <property type="entry name" value="Vaccinia Virus protein VP39"/>
    <property type="match status" value="1"/>
</dbReference>
<accession>A0AA40VU89</accession>
<organism evidence="1 2">
    <name type="scientific">Komarekiella delphini-convector SJRDD-AB1</name>
    <dbReference type="NCBI Taxonomy" id="2593771"/>
    <lineage>
        <taxon>Bacteria</taxon>
        <taxon>Bacillati</taxon>
        <taxon>Cyanobacteriota</taxon>
        <taxon>Cyanophyceae</taxon>
        <taxon>Nostocales</taxon>
        <taxon>Nostocaceae</taxon>
        <taxon>Komarekiella</taxon>
        <taxon>Komarekiella delphini-convector</taxon>
    </lineage>
</organism>